<protein>
    <submittedName>
        <fullName evidence="2">Uncharacterized protein</fullName>
    </submittedName>
</protein>
<gene>
    <name evidence="2" type="ORF">SDC9_169042</name>
</gene>
<feature type="compositionally biased region" description="Basic and acidic residues" evidence="1">
    <location>
        <begin position="21"/>
        <end position="30"/>
    </location>
</feature>
<sequence>MVQLTFGNGHQHCMQGGKGEQAVRKHGNDEMSTKCWRGRIGEDVFTWKERGQKTGDDAGGQHYCMQAIQPRVERFHPVEADCQPDHQR</sequence>
<evidence type="ECO:0000313" key="2">
    <source>
        <dbReference type="EMBL" id="MPN21662.1"/>
    </source>
</evidence>
<reference evidence="2" key="1">
    <citation type="submission" date="2019-08" db="EMBL/GenBank/DDBJ databases">
        <authorList>
            <person name="Kucharzyk K."/>
            <person name="Murdoch R.W."/>
            <person name="Higgins S."/>
            <person name="Loffler F."/>
        </authorList>
    </citation>
    <scope>NUCLEOTIDE SEQUENCE</scope>
</reference>
<accession>A0A645G6T0</accession>
<dbReference type="AlphaFoldDB" id="A0A645G6T0"/>
<evidence type="ECO:0000256" key="1">
    <source>
        <dbReference type="SAM" id="MobiDB-lite"/>
    </source>
</evidence>
<proteinExistence type="predicted"/>
<organism evidence="2">
    <name type="scientific">bioreactor metagenome</name>
    <dbReference type="NCBI Taxonomy" id="1076179"/>
    <lineage>
        <taxon>unclassified sequences</taxon>
        <taxon>metagenomes</taxon>
        <taxon>ecological metagenomes</taxon>
    </lineage>
</organism>
<dbReference type="EMBL" id="VSSQ01069683">
    <property type="protein sequence ID" value="MPN21662.1"/>
    <property type="molecule type" value="Genomic_DNA"/>
</dbReference>
<name>A0A645G6T0_9ZZZZ</name>
<feature type="region of interest" description="Disordered" evidence="1">
    <location>
        <begin position="1"/>
        <end position="30"/>
    </location>
</feature>
<comment type="caution">
    <text evidence="2">The sequence shown here is derived from an EMBL/GenBank/DDBJ whole genome shotgun (WGS) entry which is preliminary data.</text>
</comment>